<comment type="caution">
    <text evidence="1">The sequence shown here is derived from an EMBL/GenBank/DDBJ whole genome shotgun (WGS) entry which is preliminary data.</text>
</comment>
<reference evidence="2" key="1">
    <citation type="journal article" date="2019" name="Int. J. Syst. Evol. Microbiol.">
        <title>The Global Catalogue of Microorganisms (GCM) 10K type strain sequencing project: providing services to taxonomists for standard genome sequencing and annotation.</title>
        <authorList>
            <consortium name="The Broad Institute Genomics Platform"/>
            <consortium name="The Broad Institute Genome Sequencing Center for Infectious Disease"/>
            <person name="Wu L."/>
            <person name="Ma J."/>
        </authorList>
    </citation>
    <scope>NUCLEOTIDE SEQUENCE [LARGE SCALE GENOMIC DNA]</scope>
    <source>
        <strain evidence="2">NCAIM B.01391</strain>
    </source>
</reference>
<gene>
    <name evidence="1" type="ORF">ACFPOB_15875</name>
</gene>
<accession>A0ABW0IRW6</accession>
<dbReference type="RefSeq" id="WP_377799382.1">
    <property type="nucleotide sequence ID" value="NZ_JBHSLW010000025.1"/>
</dbReference>
<evidence type="ECO:0000313" key="1">
    <source>
        <dbReference type="EMBL" id="MFC5421036.1"/>
    </source>
</evidence>
<dbReference type="Pfam" id="PF13554">
    <property type="entry name" value="Phage_tail_terminator_5"/>
    <property type="match status" value="1"/>
</dbReference>
<organism evidence="1 2">
    <name type="scientific">Bosea eneae</name>
    <dbReference type="NCBI Taxonomy" id="151454"/>
    <lineage>
        <taxon>Bacteria</taxon>
        <taxon>Pseudomonadati</taxon>
        <taxon>Pseudomonadota</taxon>
        <taxon>Alphaproteobacteria</taxon>
        <taxon>Hyphomicrobiales</taxon>
        <taxon>Boseaceae</taxon>
        <taxon>Bosea</taxon>
    </lineage>
</organism>
<proteinExistence type="predicted"/>
<keyword evidence="2" id="KW-1185">Reference proteome</keyword>
<dbReference type="EMBL" id="JBHSLW010000025">
    <property type="protein sequence ID" value="MFC5421036.1"/>
    <property type="molecule type" value="Genomic_DNA"/>
</dbReference>
<name>A0ABW0IRW6_9HYPH</name>
<dbReference type="Proteomes" id="UP001596053">
    <property type="component" value="Unassembled WGS sequence"/>
</dbReference>
<dbReference type="InterPro" id="IPR025395">
    <property type="entry name" value="Phage_tail_terminator-like"/>
</dbReference>
<dbReference type="Gene3D" id="3.30.2000.20">
    <property type="match status" value="1"/>
</dbReference>
<protein>
    <submittedName>
        <fullName evidence="1">Phage tail terminator-like protein</fullName>
    </submittedName>
</protein>
<sequence>MAHRQVEEAVEARLRANWSGAAIHAENDQETTPGDGSAFVTVQFPFSETKRWPLGQRMYREEGRFRLVMSVPTGTGKAALRTWGEELSALFRDVSFNGVTCQAPGSPATIDDGEGGYHVAAFTCPYHFTFQEA</sequence>
<evidence type="ECO:0000313" key="2">
    <source>
        <dbReference type="Proteomes" id="UP001596053"/>
    </source>
</evidence>